<accession>A0A0S8GIJ2</accession>
<dbReference type="PATRIC" id="fig|1703780.3.peg.1396"/>
<dbReference type="EMBL" id="LJUO01000021">
    <property type="protein sequence ID" value="KPK72839.1"/>
    <property type="molecule type" value="Genomic_DNA"/>
</dbReference>
<reference evidence="1 2" key="1">
    <citation type="journal article" date="2015" name="Microbiome">
        <title>Genomic resolution of linkages in carbon, nitrogen, and sulfur cycling among widespread estuary sediment bacteria.</title>
        <authorList>
            <person name="Baker B.J."/>
            <person name="Lazar C.S."/>
            <person name="Teske A.P."/>
            <person name="Dick G.J."/>
        </authorList>
    </citation>
    <scope>NUCLEOTIDE SEQUENCE [LARGE SCALE GENOMIC DNA]</scope>
    <source>
        <strain evidence="1">SM23_60</strain>
    </source>
</reference>
<sequence length="187" mass="21262">MPIICLSTLFLTAAERQHTELDMQVLNIVRTTFYVAVDNEDTTVSLMNFIRDEFSKDHHQYPAVILAYYAALEGLRGRHASNPITKFLYVSRAVDKMNEALEKAPGLLEGHFLRFSFFHQIPGIFGVGGKVEGDLRETIVLLEGRDYGFVSEKIQQDMVGYLLRTDRLSPDQHSRLEILAEELSSKP</sequence>
<protein>
    <submittedName>
        <fullName evidence="1">Uncharacterized protein</fullName>
    </submittedName>
</protein>
<gene>
    <name evidence="1" type="ORF">AMJ87_03500</name>
</gene>
<proteinExistence type="predicted"/>
<organism evidence="1 2">
    <name type="scientific">candidate division WOR_3 bacterium SM23_60</name>
    <dbReference type="NCBI Taxonomy" id="1703780"/>
    <lineage>
        <taxon>Bacteria</taxon>
        <taxon>Bacteria division WOR-3</taxon>
    </lineage>
</organism>
<evidence type="ECO:0000313" key="2">
    <source>
        <dbReference type="Proteomes" id="UP000051096"/>
    </source>
</evidence>
<name>A0A0S8GIJ2_UNCW3</name>
<dbReference type="AlphaFoldDB" id="A0A0S8GIJ2"/>
<comment type="caution">
    <text evidence="1">The sequence shown here is derived from an EMBL/GenBank/DDBJ whole genome shotgun (WGS) entry which is preliminary data.</text>
</comment>
<evidence type="ECO:0000313" key="1">
    <source>
        <dbReference type="EMBL" id="KPK72839.1"/>
    </source>
</evidence>
<dbReference type="Proteomes" id="UP000051096">
    <property type="component" value="Unassembled WGS sequence"/>
</dbReference>